<dbReference type="Proteomes" id="UP000198670">
    <property type="component" value="Unassembled WGS sequence"/>
</dbReference>
<protein>
    <submittedName>
        <fullName evidence="1">Uncharacterized protein</fullName>
    </submittedName>
</protein>
<dbReference type="RefSeq" id="WP_256213768.1">
    <property type="nucleotide sequence ID" value="NZ_FOQO01000001.1"/>
</dbReference>
<dbReference type="STRING" id="1477437.SAMN05444682_101656"/>
<name>A0A1I3DVQ5_9SPHI</name>
<sequence>MENRVIEKAIEINVSVNKVWRVFYRLRGNQANGRILQHGLENR</sequence>
<evidence type="ECO:0000313" key="2">
    <source>
        <dbReference type="Proteomes" id="UP000198670"/>
    </source>
</evidence>
<dbReference type="AlphaFoldDB" id="A0A1I3DVQ5"/>
<keyword evidence="2" id="KW-1185">Reference proteome</keyword>
<evidence type="ECO:0000313" key="1">
    <source>
        <dbReference type="EMBL" id="SFH90807.1"/>
    </source>
</evidence>
<organism evidence="1 2">
    <name type="scientific">Parapedobacter indicus</name>
    <dbReference type="NCBI Taxonomy" id="1477437"/>
    <lineage>
        <taxon>Bacteria</taxon>
        <taxon>Pseudomonadati</taxon>
        <taxon>Bacteroidota</taxon>
        <taxon>Sphingobacteriia</taxon>
        <taxon>Sphingobacteriales</taxon>
        <taxon>Sphingobacteriaceae</taxon>
        <taxon>Parapedobacter</taxon>
    </lineage>
</organism>
<proteinExistence type="predicted"/>
<gene>
    <name evidence="1" type="ORF">SAMN05444682_101656</name>
</gene>
<reference evidence="1 2" key="1">
    <citation type="submission" date="2016-10" db="EMBL/GenBank/DDBJ databases">
        <authorList>
            <person name="de Groot N.N."/>
        </authorList>
    </citation>
    <scope>NUCLEOTIDE SEQUENCE [LARGE SCALE GENOMIC DNA]</scope>
    <source>
        <strain evidence="1 2">RK1</strain>
    </source>
</reference>
<dbReference type="EMBL" id="FOQO01000001">
    <property type="protein sequence ID" value="SFH90807.1"/>
    <property type="molecule type" value="Genomic_DNA"/>
</dbReference>
<accession>A0A1I3DVQ5</accession>